<evidence type="ECO:0000256" key="1">
    <source>
        <dbReference type="SAM" id="SignalP"/>
    </source>
</evidence>
<sequence length="404" mass="46695">MKKCIIGICLLLLMSSLLAAQSVQFNGFVRNSVYAYSAPKAPGSDDTELHTRLYQTLRTDATFNQLGGWQLHLAGRALTDLADSDLGDLKRFKAYRLSISKRNLFNMIDLEIGRQFLHPGVVLGSLDGLNLTLKPLNWLSWQLYGGVESHLLRAAKVYAFDEATVFGSKLKFKNLFNSSASLVYLQKNYQSETQWQLAGINLSNNSLKNLLLLMQAHYDLVNSRFHRLYLSGRYQFNSKFLVNAYVKQQYPQIYNNSYFQIFEVKRYLLSGFSLIYQLNDRWALNGTMQGVQLDEGYGNRFIAMVSNRCGSLGLVYETGDLGNQLGALFDYRYQLMKNLLLNLSVDYSRYRFEERYDYDSQLANAIGLNYQFSDHWNVQLEYQWLQNADYKSDQRILNHISFVW</sequence>
<name>A0A7V5H2A5_CALAY</name>
<organism evidence="2">
    <name type="scientific">Caldithrix abyssi</name>
    <dbReference type="NCBI Taxonomy" id="187145"/>
    <lineage>
        <taxon>Bacteria</taxon>
        <taxon>Pseudomonadati</taxon>
        <taxon>Calditrichota</taxon>
        <taxon>Calditrichia</taxon>
        <taxon>Calditrichales</taxon>
        <taxon>Calditrichaceae</taxon>
        <taxon>Caldithrix</taxon>
    </lineage>
</organism>
<reference evidence="2" key="1">
    <citation type="journal article" date="2020" name="mSystems">
        <title>Genome- and Community-Level Interaction Insights into Carbon Utilization and Element Cycling Functions of Hydrothermarchaeota in Hydrothermal Sediment.</title>
        <authorList>
            <person name="Zhou Z."/>
            <person name="Liu Y."/>
            <person name="Xu W."/>
            <person name="Pan J."/>
            <person name="Luo Z.H."/>
            <person name="Li M."/>
        </authorList>
    </citation>
    <scope>NUCLEOTIDE SEQUENCE [LARGE SCALE GENOMIC DNA]</scope>
    <source>
        <strain evidence="2">HyVt-76</strain>
    </source>
</reference>
<dbReference type="AlphaFoldDB" id="A0A7V5H2A5"/>
<protein>
    <recommendedName>
        <fullName evidence="3">Porin</fullName>
    </recommendedName>
</protein>
<gene>
    <name evidence="2" type="ORF">ENL21_01195</name>
</gene>
<comment type="caution">
    <text evidence="2">The sequence shown here is derived from an EMBL/GenBank/DDBJ whole genome shotgun (WGS) entry which is preliminary data.</text>
</comment>
<evidence type="ECO:0008006" key="3">
    <source>
        <dbReference type="Google" id="ProtNLM"/>
    </source>
</evidence>
<accession>A0A7V5H2A5</accession>
<feature type="signal peptide" evidence="1">
    <location>
        <begin position="1"/>
        <end position="19"/>
    </location>
</feature>
<dbReference type="EMBL" id="DRTD01000086">
    <property type="protein sequence ID" value="HHE54367.1"/>
    <property type="molecule type" value="Genomic_DNA"/>
</dbReference>
<dbReference type="SUPFAM" id="SSF56935">
    <property type="entry name" value="Porins"/>
    <property type="match status" value="1"/>
</dbReference>
<evidence type="ECO:0000313" key="2">
    <source>
        <dbReference type="EMBL" id="HHE54367.1"/>
    </source>
</evidence>
<keyword evidence="1" id="KW-0732">Signal</keyword>
<proteinExistence type="predicted"/>
<feature type="chain" id="PRO_5031128876" description="Porin" evidence="1">
    <location>
        <begin position="20"/>
        <end position="404"/>
    </location>
</feature>
<dbReference type="Proteomes" id="UP000886111">
    <property type="component" value="Unassembled WGS sequence"/>
</dbReference>